<name>A0A5B9QVV9_9BACT</name>
<evidence type="ECO:0000313" key="1">
    <source>
        <dbReference type="EMBL" id="QEG43184.1"/>
    </source>
</evidence>
<accession>A0A5B9QVV9</accession>
<reference evidence="1 2" key="1">
    <citation type="submission" date="2019-08" db="EMBL/GenBank/DDBJ databases">
        <title>Deep-cultivation of Planctomycetes and their phenomic and genomic characterization uncovers novel biology.</title>
        <authorList>
            <person name="Wiegand S."/>
            <person name="Jogler M."/>
            <person name="Boedeker C."/>
            <person name="Pinto D."/>
            <person name="Vollmers J."/>
            <person name="Rivas-Marin E."/>
            <person name="Kohn T."/>
            <person name="Peeters S.H."/>
            <person name="Heuer A."/>
            <person name="Rast P."/>
            <person name="Oberbeckmann S."/>
            <person name="Bunk B."/>
            <person name="Jeske O."/>
            <person name="Meyerdierks A."/>
            <person name="Storesund J.E."/>
            <person name="Kallscheuer N."/>
            <person name="Luecker S."/>
            <person name="Lage O.M."/>
            <person name="Pohl T."/>
            <person name="Merkel B.J."/>
            <person name="Hornburger P."/>
            <person name="Mueller R.-W."/>
            <person name="Bruemmer F."/>
            <person name="Labrenz M."/>
            <person name="Spormann A.M."/>
            <person name="Op den Camp H."/>
            <person name="Overmann J."/>
            <person name="Amann R."/>
            <person name="Jetten M.S.M."/>
            <person name="Mascher T."/>
            <person name="Medema M.H."/>
            <person name="Devos D.P."/>
            <person name="Kaster A.-K."/>
            <person name="Ovreas L."/>
            <person name="Rohde M."/>
            <person name="Galperin M.Y."/>
            <person name="Jogler C."/>
        </authorList>
    </citation>
    <scope>NUCLEOTIDE SEQUENCE [LARGE SCALE GENOMIC DNA]</scope>
    <source>
        <strain evidence="1 2">UC8</strain>
    </source>
</reference>
<evidence type="ECO:0000313" key="2">
    <source>
        <dbReference type="Proteomes" id="UP000325286"/>
    </source>
</evidence>
<evidence type="ECO:0008006" key="3">
    <source>
        <dbReference type="Google" id="ProtNLM"/>
    </source>
</evidence>
<dbReference type="KEGG" id="rul:UC8_52290"/>
<dbReference type="EMBL" id="CP042914">
    <property type="protein sequence ID" value="QEG43184.1"/>
    <property type="molecule type" value="Genomic_DNA"/>
</dbReference>
<protein>
    <recommendedName>
        <fullName evidence="3">Carboxypeptidase regulatory-like domain-containing protein</fullName>
    </recommendedName>
</protein>
<proteinExistence type="predicted"/>
<dbReference type="AlphaFoldDB" id="A0A5B9QVV9"/>
<organism evidence="1 2">
    <name type="scientific">Roseimaritima ulvae</name>
    <dbReference type="NCBI Taxonomy" id="980254"/>
    <lineage>
        <taxon>Bacteria</taxon>
        <taxon>Pseudomonadati</taxon>
        <taxon>Planctomycetota</taxon>
        <taxon>Planctomycetia</taxon>
        <taxon>Pirellulales</taxon>
        <taxon>Pirellulaceae</taxon>
        <taxon>Roseimaritima</taxon>
    </lineage>
</organism>
<keyword evidence="2" id="KW-1185">Reference proteome</keyword>
<gene>
    <name evidence="1" type="ORF">UC8_52290</name>
</gene>
<dbReference type="Proteomes" id="UP000325286">
    <property type="component" value="Chromosome"/>
</dbReference>
<sequence length="189" mass="20340">MTVATEFRWATGIDPRKPASLFHPFLEILAKSETMSKIRIAGFLAGSCCILLAAGCGNGAAFPTAQVSGQVLCEGQPVSGAMVYFEPLRSGDQASAMVGKQGFAFTDSEGRYVISTYAPGEGDGAVVGKHRVRVGRGDAECDCSMNEEVDLMQVEVKADTDNTFELVLKKASSRERMMAQRNQDLEDEE</sequence>